<comment type="caution">
    <text evidence="1">The sequence shown here is derived from an EMBL/GenBank/DDBJ whole genome shotgun (WGS) entry which is preliminary data.</text>
</comment>
<protein>
    <submittedName>
        <fullName evidence="1">Uncharacterized protein</fullName>
    </submittedName>
</protein>
<sequence length="149" mass="16854">VWPYEESDEYGFIQRIFIIMRSLLYQQPDIFSSTKSVQSEVKLEADLGITRLCLCLSSYLHFLVTKKSLKLPVTDGPVDSTVPTSSHQPSLVSLVSFLSFSANALKTATEEKYILLNKIKDINELSKQEVDQIIDFYGNSGRVLQNSKK</sequence>
<evidence type="ECO:0000313" key="1">
    <source>
        <dbReference type="EMBL" id="EPS60616.1"/>
    </source>
</evidence>
<evidence type="ECO:0000313" key="2">
    <source>
        <dbReference type="Proteomes" id="UP000015453"/>
    </source>
</evidence>
<gene>
    <name evidence="1" type="ORF">M569_14189</name>
</gene>
<feature type="non-terminal residue" evidence="1">
    <location>
        <position position="1"/>
    </location>
</feature>
<dbReference type="AlphaFoldDB" id="S8C888"/>
<name>S8C888_9LAMI</name>
<keyword evidence="2" id="KW-1185">Reference proteome</keyword>
<proteinExistence type="predicted"/>
<reference evidence="1 2" key="1">
    <citation type="journal article" date="2013" name="BMC Genomics">
        <title>The miniature genome of a carnivorous plant Genlisea aurea contains a low number of genes and short non-coding sequences.</title>
        <authorList>
            <person name="Leushkin E.V."/>
            <person name="Sutormin R.A."/>
            <person name="Nabieva E.R."/>
            <person name="Penin A.A."/>
            <person name="Kondrashov A.S."/>
            <person name="Logacheva M.D."/>
        </authorList>
    </citation>
    <scope>NUCLEOTIDE SEQUENCE [LARGE SCALE GENOMIC DNA]</scope>
</reference>
<feature type="non-terminal residue" evidence="1">
    <location>
        <position position="149"/>
    </location>
</feature>
<organism evidence="1 2">
    <name type="scientific">Genlisea aurea</name>
    <dbReference type="NCBI Taxonomy" id="192259"/>
    <lineage>
        <taxon>Eukaryota</taxon>
        <taxon>Viridiplantae</taxon>
        <taxon>Streptophyta</taxon>
        <taxon>Embryophyta</taxon>
        <taxon>Tracheophyta</taxon>
        <taxon>Spermatophyta</taxon>
        <taxon>Magnoliopsida</taxon>
        <taxon>eudicotyledons</taxon>
        <taxon>Gunneridae</taxon>
        <taxon>Pentapetalae</taxon>
        <taxon>asterids</taxon>
        <taxon>lamiids</taxon>
        <taxon>Lamiales</taxon>
        <taxon>Lentibulariaceae</taxon>
        <taxon>Genlisea</taxon>
    </lineage>
</organism>
<accession>S8C888</accession>
<dbReference type="OrthoDB" id="1714522at2759"/>
<dbReference type="EMBL" id="AUSU01007427">
    <property type="protein sequence ID" value="EPS60616.1"/>
    <property type="molecule type" value="Genomic_DNA"/>
</dbReference>
<dbReference type="Proteomes" id="UP000015453">
    <property type="component" value="Unassembled WGS sequence"/>
</dbReference>